<dbReference type="GO" id="GO:0003729">
    <property type="term" value="F:mRNA binding"/>
    <property type="evidence" value="ECO:0007669"/>
    <property type="project" value="UniProtKB-ARBA"/>
</dbReference>
<sequence>RLEDKGDNSESKAFLLMVEPNDSIAAVKAFIQEEKGIPFKKQKLLNEDGGVQRYSQTLLSAEIENGSNLILRYAPITQIYVALFTRPKLKIMVEADDTVVDVKAAIKEKEGIQFCKQRLIFHGRHLEDDKSLVHYEIQYGSVL</sequence>
<protein>
    <submittedName>
        <fullName evidence="4">Polyubiquitin 9</fullName>
    </submittedName>
</protein>
<proteinExistence type="predicted"/>
<evidence type="ECO:0000313" key="5">
    <source>
        <dbReference type="Proteomes" id="UP000187609"/>
    </source>
</evidence>
<evidence type="ECO:0000256" key="2">
    <source>
        <dbReference type="ARBA" id="ARBA00022843"/>
    </source>
</evidence>
<gene>
    <name evidence="4" type="primary">UBQ9_1</name>
    <name evidence="4" type="ORF">A4A49_63790</name>
</gene>
<feature type="domain" description="Ubiquitin-like" evidence="3">
    <location>
        <begin position="77"/>
        <end position="143"/>
    </location>
</feature>
<feature type="non-terminal residue" evidence="4">
    <location>
        <position position="1"/>
    </location>
</feature>
<keyword evidence="1" id="KW-1017">Isopeptide bond</keyword>
<dbReference type="Gramene" id="OIT31395">
    <property type="protein sequence ID" value="OIT31395"/>
    <property type="gene ID" value="A4A49_63790"/>
</dbReference>
<dbReference type="Proteomes" id="UP000187609">
    <property type="component" value="Unassembled WGS sequence"/>
</dbReference>
<feature type="domain" description="Ubiquitin-like" evidence="3">
    <location>
        <begin position="1"/>
        <end position="71"/>
    </location>
</feature>
<dbReference type="InterPro" id="IPR029071">
    <property type="entry name" value="Ubiquitin-like_domsf"/>
</dbReference>
<dbReference type="InterPro" id="IPR000626">
    <property type="entry name" value="Ubiquitin-like_dom"/>
</dbReference>
<dbReference type="Gene3D" id="3.10.20.90">
    <property type="entry name" value="Phosphatidylinositol 3-kinase Catalytic Subunit, Chain A, domain 1"/>
    <property type="match status" value="2"/>
</dbReference>
<dbReference type="EMBL" id="MJEQ01001283">
    <property type="protein sequence ID" value="OIT31395.1"/>
    <property type="molecule type" value="Genomic_DNA"/>
</dbReference>
<comment type="caution">
    <text evidence="4">The sequence shown here is derived from an EMBL/GenBank/DDBJ whole genome shotgun (WGS) entry which is preliminary data.</text>
</comment>
<organism evidence="4 5">
    <name type="scientific">Nicotiana attenuata</name>
    <name type="common">Coyote tobacco</name>
    <dbReference type="NCBI Taxonomy" id="49451"/>
    <lineage>
        <taxon>Eukaryota</taxon>
        <taxon>Viridiplantae</taxon>
        <taxon>Streptophyta</taxon>
        <taxon>Embryophyta</taxon>
        <taxon>Tracheophyta</taxon>
        <taxon>Spermatophyta</taxon>
        <taxon>Magnoliopsida</taxon>
        <taxon>eudicotyledons</taxon>
        <taxon>Gunneridae</taxon>
        <taxon>Pentapetalae</taxon>
        <taxon>asterids</taxon>
        <taxon>lamiids</taxon>
        <taxon>Solanales</taxon>
        <taxon>Solanaceae</taxon>
        <taxon>Nicotianoideae</taxon>
        <taxon>Nicotianeae</taxon>
        <taxon>Nicotiana</taxon>
    </lineage>
</organism>
<dbReference type="PRINTS" id="PR00348">
    <property type="entry name" value="UBIQUITIN"/>
</dbReference>
<evidence type="ECO:0000313" key="4">
    <source>
        <dbReference type="EMBL" id="OIT31395.1"/>
    </source>
</evidence>
<dbReference type="InterPro" id="IPR019956">
    <property type="entry name" value="Ubiquitin_dom"/>
</dbReference>
<evidence type="ECO:0000259" key="3">
    <source>
        <dbReference type="PROSITE" id="PS50053"/>
    </source>
</evidence>
<dbReference type="STRING" id="49451.A0A314KQE6"/>
<dbReference type="InterPro" id="IPR050158">
    <property type="entry name" value="Ubiquitin_ubiquitin-like"/>
</dbReference>
<dbReference type="SMART" id="SM00213">
    <property type="entry name" value="UBQ"/>
    <property type="match status" value="1"/>
</dbReference>
<keyword evidence="5" id="KW-1185">Reference proteome</keyword>
<name>A0A314KQE6_NICAT</name>
<dbReference type="InterPro" id="IPR019954">
    <property type="entry name" value="Ubiquitin_CS"/>
</dbReference>
<feature type="non-terminal residue" evidence="4">
    <location>
        <position position="143"/>
    </location>
</feature>
<dbReference type="PROSITE" id="PS00299">
    <property type="entry name" value="UBIQUITIN_1"/>
    <property type="match status" value="1"/>
</dbReference>
<dbReference type="AlphaFoldDB" id="A0A314KQE6"/>
<dbReference type="PANTHER" id="PTHR10666">
    <property type="entry name" value="UBIQUITIN"/>
    <property type="match status" value="1"/>
</dbReference>
<dbReference type="Pfam" id="PF00240">
    <property type="entry name" value="ubiquitin"/>
    <property type="match status" value="2"/>
</dbReference>
<accession>A0A314KQE6</accession>
<reference evidence="4" key="1">
    <citation type="submission" date="2016-11" db="EMBL/GenBank/DDBJ databases">
        <title>The genome of Nicotiana attenuata.</title>
        <authorList>
            <person name="Xu S."/>
            <person name="Brockmoeller T."/>
            <person name="Gaquerel E."/>
            <person name="Navarro A."/>
            <person name="Kuhl H."/>
            <person name="Gase K."/>
            <person name="Ling Z."/>
            <person name="Zhou W."/>
            <person name="Kreitzer C."/>
            <person name="Stanke M."/>
            <person name="Tang H."/>
            <person name="Lyons E."/>
            <person name="Pandey P."/>
            <person name="Pandey S.P."/>
            <person name="Timmermann B."/>
            <person name="Baldwin I.T."/>
        </authorList>
    </citation>
    <scope>NUCLEOTIDE SEQUENCE [LARGE SCALE GENOMIC DNA]</scope>
    <source>
        <strain evidence="4">UT</strain>
    </source>
</reference>
<evidence type="ECO:0000256" key="1">
    <source>
        <dbReference type="ARBA" id="ARBA00022499"/>
    </source>
</evidence>
<dbReference type="SUPFAM" id="SSF54236">
    <property type="entry name" value="Ubiquitin-like"/>
    <property type="match status" value="2"/>
</dbReference>
<dbReference type="SMR" id="A0A314KQE6"/>
<keyword evidence="2" id="KW-0832">Ubl conjugation</keyword>
<dbReference type="PROSITE" id="PS50053">
    <property type="entry name" value="UBIQUITIN_2"/>
    <property type="match status" value="2"/>
</dbReference>